<dbReference type="PANTHER" id="PTHR39178:SF1">
    <property type="entry name" value="RIBOSOMAL-PROCESSING CYSTEINE PROTEASE PRP"/>
    <property type="match status" value="1"/>
</dbReference>
<evidence type="ECO:0000256" key="2">
    <source>
        <dbReference type="ARBA" id="ARBA00022670"/>
    </source>
</evidence>
<organism evidence="9 10">
    <name type="scientific">Fictibacillus fluitans</name>
    <dbReference type="NCBI Taxonomy" id="3058422"/>
    <lineage>
        <taxon>Bacteria</taxon>
        <taxon>Bacillati</taxon>
        <taxon>Bacillota</taxon>
        <taxon>Bacilli</taxon>
        <taxon>Bacillales</taxon>
        <taxon>Fictibacillaceae</taxon>
        <taxon>Fictibacillus</taxon>
    </lineage>
</organism>
<accession>A0ABT8HZM7</accession>
<evidence type="ECO:0000256" key="3">
    <source>
        <dbReference type="ARBA" id="ARBA00022801"/>
    </source>
</evidence>
<dbReference type="NCBIfam" id="NF011126">
    <property type="entry name" value="PRK14553.1-6"/>
    <property type="match status" value="1"/>
</dbReference>
<feature type="domain" description="Lumazine-binding" evidence="8">
    <location>
        <begin position="40"/>
        <end position="115"/>
    </location>
</feature>
<dbReference type="CDD" id="cd16332">
    <property type="entry name" value="Prp-like"/>
    <property type="match status" value="1"/>
</dbReference>
<dbReference type="Pfam" id="PF04327">
    <property type="entry name" value="Peptidase_Prp"/>
    <property type="match status" value="1"/>
</dbReference>
<keyword evidence="10" id="KW-1185">Reference proteome</keyword>
<dbReference type="EMBL" id="JAUHTR010000010">
    <property type="protein sequence ID" value="MDN4526242.1"/>
    <property type="molecule type" value="Genomic_DNA"/>
</dbReference>
<evidence type="ECO:0000313" key="9">
    <source>
        <dbReference type="EMBL" id="MDN4526242.1"/>
    </source>
</evidence>
<evidence type="ECO:0000313" key="10">
    <source>
        <dbReference type="Proteomes" id="UP001172721"/>
    </source>
</evidence>
<evidence type="ECO:0000256" key="6">
    <source>
        <dbReference type="ARBA" id="ARBA00044538"/>
    </source>
</evidence>
<keyword evidence="1" id="KW-0690">Ribosome biogenesis</keyword>
<keyword evidence="2 9" id="KW-0645">Protease</keyword>
<evidence type="ECO:0000256" key="4">
    <source>
        <dbReference type="ARBA" id="ARBA00022807"/>
    </source>
</evidence>
<dbReference type="SUPFAM" id="SSF118010">
    <property type="entry name" value="TM1457-like"/>
    <property type="match status" value="1"/>
</dbReference>
<comment type="caution">
    <text evidence="9">The sequence shown here is derived from an EMBL/GenBank/DDBJ whole genome shotgun (WGS) entry which is preliminary data.</text>
</comment>
<dbReference type="PROSITE" id="PS51177">
    <property type="entry name" value="LUMAZINE_BIND"/>
    <property type="match status" value="1"/>
</dbReference>
<evidence type="ECO:0000256" key="7">
    <source>
        <dbReference type="PROSITE-ProRule" id="PRU00524"/>
    </source>
</evidence>
<dbReference type="InterPro" id="IPR036764">
    <property type="entry name" value="Peptidase_Prp_sf"/>
</dbReference>
<comment type="similarity">
    <text evidence="5">Belongs to the Prp family.</text>
</comment>
<dbReference type="GO" id="GO:0008233">
    <property type="term" value="F:peptidase activity"/>
    <property type="evidence" value="ECO:0007669"/>
    <property type="project" value="UniProtKB-KW"/>
</dbReference>
<sequence>MIKVTIYRDERNHIDSFSMSGHADSGPFGQDLVCAGASAVSFGAINAVEVLCHVTPDVETHQDGGRLVFRTPQHLEDHIHEKVQLLLEGMVVSLKTIENDYGRFISLREKPARAR</sequence>
<keyword evidence="3" id="KW-0378">Hydrolase</keyword>
<dbReference type="InterPro" id="IPR007422">
    <property type="entry name" value="Peptidase_Prp"/>
</dbReference>
<dbReference type="Gene3D" id="3.30.70.1490">
    <property type="entry name" value="Cysteine protease Prp"/>
    <property type="match status" value="1"/>
</dbReference>
<dbReference type="PANTHER" id="PTHR39178">
    <property type="entry name" value="HYPOTHETICAL RIBOSOME-ASSOCIATED PROTEIN"/>
    <property type="match status" value="1"/>
</dbReference>
<dbReference type="GO" id="GO:0006508">
    <property type="term" value="P:proteolysis"/>
    <property type="evidence" value="ECO:0007669"/>
    <property type="project" value="UniProtKB-KW"/>
</dbReference>
<dbReference type="InterPro" id="IPR026017">
    <property type="entry name" value="Lumazine-bd_dom"/>
</dbReference>
<reference evidence="9" key="1">
    <citation type="submission" date="2023-07" db="EMBL/GenBank/DDBJ databases">
        <title>Fictibacillus sp. isolated from freshwater pond.</title>
        <authorList>
            <person name="Kirdat K."/>
            <person name="Bhat A."/>
            <person name="Mourya A."/>
            <person name="Yadav A."/>
        </authorList>
    </citation>
    <scope>NUCLEOTIDE SEQUENCE</scope>
    <source>
        <strain evidence="9">NE201</strain>
    </source>
</reference>
<protein>
    <recommendedName>
        <fullName evidence="6">Ribosomal processing cysteine protease Prp</fullName>
    </recommendedName>
</protein>
<keyword evidence="4" id="KW-0788">Thiol protease</keyword>
<evidence type="ECO:0000256" key="5">
    <source>
        <dbReference type="ARBA" id="ARBA00044503"/>
    </source>
</evidence>
<evidence type="ECO:0000256" key="1">
    <source>
        <dbReference type="ARBA" id="ARBA00022517"/>
    </source>
</evidence>
<dbReference type="Proteomes" id="UP001172721">
    <property type="component" value="Unassembled WGS sequence"/>
</dbReference>
<proteinExistence type="inferred from homology"/>
<name>A0ABT8HZM7_9BACL</name>
<evidence type="ECO:0000259" key="8">
    <source>
        <dbReference type="PROSITE" id="PS51177"/>
    </source>
</evidence>
<dbReference type="RefSeq" id="WP_301167272.1">
    <property type="nucleotide sequence ID" value="NZ_JAUHTR010000010.1"/>
</dbReference>
<gene>
    <name evidence="9" type="ORF">QYB97_17285</name>
</gene>
<feature type="repeat" description="Lumazine-binding" evidence="7">
    <location>
        <begin position="40"/>
        <end position="115"/>
    </location>
</feature>